<proteinExistence type="predicted"/>
<protein>
    <submittedName>
        <fullName evidence="1">Uncharacterized protein</fullName>
    </submittedName>
</protein>
<organism evidence="1 2">
    <name type="scientific">Glaciecola nitratireducens (strain JCM 12485 / KCTC 12276 / FR1064)</name>
    <dbReference type="NCBI Taxonomy" id="1085623"/>
    <lineage>
        <taxon>Bacteria</taxon>
        <taxon>Pseudomonadati</taxon>
        <taxon>Pseudomonadota</taxon>
        <taxon>Gammaproteobacteria</taxon>
        <taxon>Alteromonadales</taxon>
        <taxon>Alteromonadaceae</taxon>
        <taxon>Brumicola</taxon>
    </lineage>
</organism>
<dbReference type="Proteomes" id="UP000009282">
    <property type="component" value="Chromosome"/>
</dbReference>
<keyword evidence="2" id="KW-1185">Reference proteome</keyword>
<dbReference type="EMBL" id="CP003060">
    <property type="protein sequence ID" value="AEP29105.1"/>
    <property type="molecule type" value="Genomic_DNA"/>
</dbReference>
<gene>
    <name evidence="1" type="ordered locus">GNIT_0967</name>
</gene>
<sequence length="151" mass="16552">MWSVVVIAPLVDENNTYVTDQYVHELATQSAIRFITPERAIAKLIELDLLDAYKTDTVNTLNRISSEFGADGFLLIDVKANGSGINRATLSEAVIRTTLYETNSLAVVASTFSESSSVFFGGRHSLNAATNDSLEELRVIFSRLNGNFKEG</sequence>
<reference evidence="1 2" key="1">
    <citation type="journal article" date="2011" name="J. Bacteriol.">
        <title>Complete genome sequence of seawater bacterium Glaciecola nitratireducens FR1064T.</title>
        <authorList>
            <person name="Bian F."/>
            <person name="Qin Q.L."/>
            <person name="Xie B.B."/>
            <person name="Shu Y.L."/>
            <person name="Zhang X.Y."/>
            <person name="Yu Y."/>
            <person name="Chen B."/>
            <person name="Chen X.L."/>
            <person name="Zhou B.C."/>
            <person name="Zhang Y.Z."/>
        </authorList>
    </citation>
    <scope>NUCLEOTIDE SEQUENCE [LARGE SCALE GENOMIC DNA]</scope>
    <source>
        <strain evidence="2">JCM 12485 / KCTC 12276 / FR1064</strain>
    </source>
</reference>
<name>G4QG14_GLANF</name>
<dbReference type="HOGENOM" id="CLU_1728773_0_0_6"/>
<evidence type="ECO:0000313" key="2">
    <source>
        <dbReference type="Proteomes" id="UP000009282"/>
    </source>
</evidence>
<dbReference type="KEGG" id="gni:GNIT_0967"/>
<dbReference type="AlphaFoldDB" id="G4QG14"/>
<evidence type="ECO:0000313" key="1">
    <source>
        <dbReference type="EMBL" id="AEP29105.1"/>
    </source>
</evidence>
<accession>G4QG14</accession>